<dbReference type="AlphaFoldDB" id="A0A2Z7CY25"/>
<organism evidence="2 3">
    <name type="scientific">Dorcoceras hygrometricum</name>
    <dbReference type="NCBI Taxonomy" id="472368"/>
    <lineage>
        <taxon>Eukaryota</taxon>
        <taxon>Viridiplantae</taxon>
        <taxon>Streptophyta</taxon>
        <taxon>Embryophyta</taxon>
        <taxon>Tracheophyta</taxon>
        <taxon>Spermatophyta</taxon>
        <taxon>Magnoliopsida</taxon>
        <taxon>eudicotyledons</taxon>
        <taxon>Gunneridae</taxon>
        <taxon>Pentapetalae</taxon>
        <taxon>asterids</taxon>
        <taxon>lamiids</taxon>
        <taxon>Lamiales</taxon>
        <taxon>Gesneriaceae</taxon>
        <taxon>Didymocarpoideae</taxon>
        <taxon>Trichosporeae</taxon>
        <taxon>Loxocarpinae</taxon>
        <taxon>Dorcoceras</taxon>
    </lineage>
</organism>
<protein>
    <recommendedName>
        <fullName evidence="4">Retrotransposon Copia-like N-terminal domain-containing protein</fullName>
    </recommendedName>
</protein>
<dbReference type="PANTHER" id="PTHR47481">
    <property type="match status" value="1"/>
</dbReference>
<evidence type="ECO:0000256" key="1">
    <source>
        <dbReference type="SAM" id="MobiDB-lite"/>
    </source>
</evidence>
<dbReference type="Proteomes" id="UP000250235">
    <property type="component" value="Unassembled WGS sequence"/>
</dbReference>
<evidence type="ECO:0008006" key="4">
    <source>
        <dbReference type="Google" id="ProtNLM"/>
    </source>
</evidence>
<dbReference type="Pfam" id="PF14223">
    <property type="entry name" value="Retrotran_gag_2"/>
    <property type="match status" value="1"/>
</dbReference>
<dbReference type="EMBL" id="KQ991572">
    <property type="protein sequence ID" value="KZV51713.1"/>
    <property type="molecule type" value="Genomic_DNA"/>
</dbReference>
<gene>
    <name evidence="2" type="ORF">F511_13125</name>
</gene>
<reference evidence="2 3" key="1">
    <citation type="journal article" date="2015" name="Proc. Natl. Acad. Sci. U.S.A.">
        <title>The resurrection genome of Boea hygrometrica: A blueprint for survival of dehydration.</title>
        <authorList>
            <person name="Xiao L."/>
            <person name="Yang G."/>
            <person name="Zhang L."/>
            <person name="Yang X."/>
            <person name="Zhao S."/>
            <person name="Ji Z."/>
            <person name="Zhou Q."/>
            <person name="Hu M."/>
            <person name="Wang Y."/>
            <person name="Chen M."/>
            <person name="Xu Y."/>
            <person name="Jin H."/>
            <person name="Xiao X."/>
            <person name="Hu G."/>
            <person name="Bao F."/>
            <person name="Hu Y."/>
            <person name="Wan P."/>
            <person name="Li L."/>
            <person name="Deng X."/>
            <person name="Kuang T."/>
            <person name="Xiang C."/>
            <person name="Zhu J.K."/>
            <person name="Oliver M.J."/>
            <person name="He Y."/>
        </authorList>
    </citation>
    <scope>NUCLEOTIDE SEQUENCE [LARGE SCALE GENOMIC DNA]</scope>
    <source>
        <strain evidence="3">cv. XS01</strain>
    </source>
</reference>
<feature type="region of interest" description="Disordered" evidence="1">
    <location>
        <begin position="206"/>
        <end position="254"/>
    </location>
</feature>
<dbReference type="OrthoDB" id="1845088at2759"/>
<name>A0A2Z7CY25_9LAMI</name>
<keyword evidence="3" id="KW-1185">Reference proteome</keyword>
<dbReference type="PANTHER" id="PTHR47481:SF35">
    <property type="entry name" value="ZINC FINGER, CCHC-TYPE-RELATED"/>
    <property type="match status" value="1"/>
</dbReference>
<evidence type="ECO:0000313" key="2">
    <source>
        <dbReference type="EMBL" id="KZV51713.1"/>
    </source>
</evidence>
<accession>A0A2Z7CY25</accession>
<evidence type="ECO:0000313" key="3">
    <source>
        <dbReference type="Proteomes" id="UP000250235"/>
    </source>
</evidence>
<sequence length="274" mass="30149">MVAAIKLNPTNYLPWRCQITHMAECFDLMGLLDGSTIPPSPTISSEAGVQSVNPAYTAWKMKDRKLLSVLYTSLSEEVASEVIDSSTSRDTWVTLEGVFSSASRQHQLREELISLRRGGSSVDDYGKKFKLLCDQLNAIGRPVDKTDKSHWFLRGLGIQFAGFADTRMAFSPVPAFRDLLHQAKQYDLMLRAMDGPTTQVAFTAVRRSSSDRGSVHGRGHSGGNSGRGRGQHSGYRDSGHKIGGTGSHNGGRKSYTPRCQICRGDHYADNAFNF</sequence>
<proteinExistence type="predicted"/>